<reference evidence="2" key="2">
    <citation type="journal article" date="2023" name="IMA Fungus">
        <title>Comparative genomic study of the Penicillium genus elucidates a diverse pangenome and 15 lateral gene transfer events.</title>
        <authorList>
            <person name="Petersen C."/>
            <person name="Sorensen T."/>
            <person name="Nielsen M.R."/>
            <person name="Sondergaard T.E."/>
            <person name="Sorensen J.L."/>
            <person name="Fitzpatrick D.A."/>
            <person name="Frisvad J.C."/>
            <person name="Nielsen K.L."/>
        </authorList>
    </citation>
    <scope>NUCLEOTIDE SEQUENCE</scope>
    <source>
        <strain evidence="2">IBT 30069</strain>
    </source>
</reference>
<reference evidence="2" key="1">
    <citation type="submission" date="2022-11" db="EMBL/GenBank/DDBJ databases">
        <authorList>
            <person name="Petersen C."/>
        </authorList>
    </citation>
    <scope>NUCLEOTIDE SEQUENCE</scope>
    <source>
        <strain evidence="2">IBT 30069</strain>
    </source>
</reference>
<dbReference type="Proteomes" id="UP001149165">
    <property type="component" value="Unassembled WGS sequence"/>
</dbReference>
<sequence length="106" mass="12784">MKTEDPIAHPLPSWDLLDMQWMLKRFSRFQGDSKSTYRGWVRRGMKPTDDYDWVHRGSTWNWRRRAWVWDEDDAEMHKDDSEESEESEVSGWMSSEYDTDDDDGDS</sequence>
<organism evidence="2 3">
    <name type="scientific">Penicillium angulare</name>
    <dbReference type="NCBI Taxonomy" id="116970"/>
    <lineage>
        <taxon>Eukaryota</taxon>
        <taxon>Fungi</taxon>
        <taxon>Dikarya</taxon>
        <taxon>Ascomycota</taxon>
        <taxon>Pezizomycotina</taxon>
        <taxon>Eurotiomycetes</taxon>
        <taxon>Eurotiomycetidae</taxon>
        <taxon>Eurotiales</taxon>
        <taxon>Aspergillaceae</taxon>
        <taxon>Penicillium</taxon>
    </lineage>
</organism>
<name>A0A9W9K5M3_9EURO</name>
<protein>
    <submittedName>
        <fullName evidence="2">Uncharacterized protein</fullName>
    </submittedName>
</protein>
<keyword evidence="3" id="KW-1185">Reference proteome</keyword>
<dbReference type="OrthoDB" id="4334699at2759"/>
<dbReference type="EMBL" id="JAPQKH010000006">
    <property type="protein sequence ID" value="KAJ5093466.1"/>
    <property type="molecule type" value="Genomic_DNA"/>
</dbReference>
<evidence type="ECO:0000256" key="1">
    <source>
        <dbReference type="SAM" id="MobiDB-lite"/>
    </source>
</evidence>
<comment type="caution">
    <text evidence="2">The sequence shown here is derived from an EMBL/GenBank/DDBJ whole genome shotgun (WGS) entry which is preliminary data.</text>
</comment>
<feature type="compositionally biased region" description="Acidic residues" evidence="1">
    <location>
        <begin position="97"/>
        <end position="106"/>
    </location>
</feature>
<evidence type="ECO:0000313" key="3">
    <source>
        <dbReference type="Proteomes" id="UP001149165"/>
    </source>
</evidence>
<proteinExistence type="predicted"/>
<dbReference type="AlphaFoldDB" id="A0A9W9K5M3"/>
<gene>
    <name evidence="2" type="ORF">N7456_009327</name>
</gene>
<accession>A0A9W9K5M3</accession>
<feature type="region of interest" description="Disordered" evidence="1">
    <location>
        <begin position="74"/>
        <end position="106"/>
    </location>
</feature>
<evidence type="ECO:0000313" key="2">
    <source>
        <dbReference type="EMBL" id="KAJ5093466.1"/>
    </source>
</evidence>